<dbReference type="AlphaFoldDB" id="A0A8C3IF64"/>
<keyword evidence="2" id="KW-1185">Reference proteome</keyword>
<dbReference type="Proteomes" id="UP000694380">
    <property type="component" value="Unplaced"/>
</dbReference>
<protein>
    <submittedName>
        <fullName evidence="1">Uncharacterized protein</fullName>
    </submittedName>
</protein>
<name>A0A8C3IF64_CHRPI</name>
<reference evidence="1" key="2">
    <citation type="submission" date="2025-09" db="UniProtKB">
        <authorList>
            <consortium name="Ensembl"/>
        </authorList>
    </citation>
    <scope>IDENTIFICATION</scope>
</reference>
<reference evidence="1" key="1">
    <citation type="submission" date="2025-08" db="UniProtKB">
        <authorList>
            <consortium name="Ensembl"/>
        </authorList>
    </citation>
    <scope>IDENTIFICATION</scope>
</reference>
<organism evidence="1 2">
    <name type="scientific">Chrysemys picta bellii</name>
    <name type="common">Western painted turtle</name>
    <name type="synonym">Emys bellii</name>
    <dbReference type="NCBI Taxonomy" id="8478"/>
    <lineage>
        <taxon>Eukaryota</taxon>
        <taxon>Metazoa</taxon>
        <taxon>Chordata</taxon>
        <taxon>Craniata</taxon>
        <taxon>Vertebrata</taxon>
        <taxon>Euteleostomi</taxon>
        <taxon>Archelosauria</taxon>
        <taxon>Testudinata</taxon>
        <taxon>Testudines</taxon>
        <taxon>Cryptodira</taxon>
        <taxon>Durocryptodira</taxon>
        <taxon>Testudinoidea</taxon>
        <taxon>Emydidae</taxon>
        <taxon>Chrysemys</taxon>
    </lineage>
</organism>
<accession>A0A8C3IF64</accession>
<evidence type="ECO:0000313" key="2">
    <source>
        <dbReference type="Proteomes" id="UP000694380"/>
    </source>
</evidence>
<sequence>MKLRVRMHKRTAPLEMQGAEPTLGELRAHLCQALLPTWGYRMGHVKTIKLRLMLRRVMIW</sequence>
<evidence type="ECO:0000313" key="1">
    <source>
        <dbReference type="Ensembl" id="ENSCPBP00000033080.1"/>
    </source>
</evidence>
<dbReference type="Ensembl" id="ENSCPBT00000038888.1">
    <property type="protein sequence ID" value="ENSCPBP00000033080.1"/>
    <property type="gene ID" value="ENSCPBG00000023182.1"/>
</dbReference>
<proteinExistence type="predicted"/>
<dbReference type="GeneTree" id="ENSGT00990000211140"/>